<feature type="domain" description="Anaphase-promoting complex subunit 5 N-terminal" evidence="19">
    <location>
        <begin position="23"/>
        <end position="177"/>
    </location>
</feature>
<dbReference type="PANTHER" id="PTHR12830:SF9">
    <property type="entry name" value="ANAPHASE-PROMOTING COMPLEX SUBUNIT 5"/>
    <property type="match status" value="1"/>
</dbReference>
<dbReference type="GO" id="GO:0051301">
    <property type="term" value="P:cell division"/>
    <property type="evidence" value="ECO:0007669"/>
    <property type="project" value="UniProtKB-KW"/>
</dbReference>
<evidence type="ECO:0000256" key="9">
    <source>
        <dbReference type="ARBA" id="ARBA00022737"/>
    </source>
</evidence>
<proteinExistence type="inferred from homology"/>
<keyword evidence="8" id="KW-0132">Cell division</keyword>
<dbReference type="GO" id="GO:0070979">
    <property type="term" value="P:protein K11-linked ubiquitination"/>
    <property type="evidence" value="ECO:0007669"/>
    <property type="project" value="TreeGrafter"/>
</dbReference>
<dbReference type="GO" id="GO:0005680">
    <property type="term" value="C:anaphase-promoting complex"/>
    <property type="evidence" value="ECO:0007669"/>
    <property type="project" value="InterPro"/>
</dbReference>
<keyword evidence="20" id="KW-1185">Reference proteome</keyword>
<dbReference type="RefSeq" id="XP_030765608.1">
    <property type="nucleotide sequence ID" value="XM_030909748.1"/>
</dbReference>
<evidence type="ECO:0000256" key="12">
    <source>
        <dbReference type="ARBA" id="ARBA00022803"/>
    </source>
</evidence>
<dbReference type="InterPro" id="IPR037679">
    <property type="entry name" value="Apc5"/>
</dbReference>
<keyword evidence="14" id="KW-0539">Nucleus</keyword>
<dbReference type="Proteomes" id="UP000504635">
    <property type="component" value="Unplaced"/>
</dbReference>
<evidence type="ECO:0000256" key="13">
    <source>
        <dbReference type="ARBA" id="ARBA00023212"/>
    </source>
</evidence>
<evidence type="ECO:0000256" key="2">
    <source>
        <dbReference type="ARBA" id="ARBA00004186"/>
    </source>
</evidence>
<comment type="similarity">
    <text evidence="4">Belongs to the APC5 family.</text>
</comment>
<dbReference type="GeneID" id="115889689"/>
<keyword evidence="13" id="KW-0206">Cytoskeleton</keyword>
<dbReference type="Pfam" id="PF21371">
    <property type="entry name" value="Apc5_N"/>
    <property type="match status" value="1"/>
</dbReference>
<evidence type="ECO:0000256" key="4">
    <source>
        <dbReference type="ARBA" id="ARBA00007450"/>
    </source>
</evidence>
<dbReference type="OrthoDB" id="2504561at2759"/>
<dbReference type="KEGG" id="soy:115889689"/>
<dbReference type="PANTHER" id="PTHR12830">
    <property type="entry name" value="ANAPHASE-PROMOTING COMPLEX SUBUNIT 5"/>
    <property type="match status" value="1"/>
</dbReference>
<name>A0A6J2YNM4_SITOR</name>
<dbReference type="GO" id="GO:0045842">
    <property type="term" value="P:positive regulation of mitotic metaphase/anaphase transition"/>
    <property type="evidence" value="ECO:0007669"/>
    <property type="project" value="TreeGrafter"/>
</dbReference>
<evidence type="ECO:0000313" key="21">
    <source>
        <dbReference type="RefSeq" id="XP_030765608.1"/>
    </source>
</evidence>
<feature type="domain" description="Anaphase-promoting complex subunit 5" evidence="18">
    <location>
        <begin position="249"/>
        <end position="343"/>
    </location>
</feature>
<keyword evidence="9" id="KW-0677">Repeat</keyword>
<comment type="function">
    <text evidence="17">Component of the anaphase promoting complex/cyclosome (APC/C), a cell cycle-regulated E3 ubiquitin ligase that controls progression through mitosis and the G1 phase of the cell cycle. The APC/C complex acts by mediating ubiquitination and subsequent degradation of target proteins: it mainly mediates the formation of 'Lys-11'-linked polyubiquitin chains and, to a lower extent, the formation of 'Lys-48'- and 'Lys-63'-linked polyubiquitin chains. The APC/C complex catalyzes assembly of branched 'Lys-11'-/'Lys-48'-linked branched ubiquitin chains on target proteins.</text>
</comment>
<keyword evidence="15" id="KW-0131">Cell cycle</keyword>
<dbReference type="CTD" id="45574"/>
<evidence type="ECO:0000313" key="20">
    <source>
        <dbReference type="Proteomes" id="UP000504635"/>
    </source>
</evidence>
<dbReference type="CDD" id="cd16270">
    <property type="entry name" value="Apc5_N"/>
    <property type="match status" value="1"/>
</dbReference>
<evidence type="ECO:0000256" key="3">
    <source>
        <dbReference type="ARBA" id="ARBA00004906"/>
    </source>
</evidence>
<evidence type="ECO:0000256" key="8">
    <source>
        <dbReference type="ARBA" id="ARBA00022618"/>
    </source>
</evidence>
<accession>A0A6J2YNM4</accession>
<evidence type="ECO:0000256" key="14">
    <source>
        <dbReference type="ARBA" id="ARBA00023242"/>
    </source>
</evidence>
<keyword evidence="10" id="KW-0498">Mitosis</keyword>
<keyword evidence="12" id="KW-0802">TPR repeat</keyword>
<evidence type="ECO:0000256" key="10">
    <source>
        <dbReference type="ARBA" id="ARBA00022776"/>
    </source>
</evidence>
<evidence type="ECO:0000256" key="6">
    <source>
        <dbReference type="ARBA" id="ARBA00022490"/>
    </source>
</evidence>
<dbReference type="AlphaFoldDB" id="A0A6J2YNM4"/>
<dbReference type="UniPathway" id="UPA00143"/>
<dbReference type="FunCoup" id="A0A6J2YNM4">
    <property type="interactions" value="1270"/>
</dbReference>
<comment type="pathway">
    <text evidence="3">Protein modification; protein ubiquitination.</text>
</comment>
<protein>
    <recommendedName>
        <fullName evidence="5">Anaphase-promoting complex subunit 5</fullName>
    </recommendedName>
    <alternativeName>
        <fullName evidence="16">Cyclosome subunit 5</fullName>
    </alternativeName>
</protein>
<evidence type="ECO:0000256" key="11">
    <source>
        <dbReference type="ARBA" id="ARBA00022786"/>
    </source>
</evidence>
<reference evidence="21" key="1">
    <citation type="submission" date="2025-08" db="UniProtKB">
        <authorList>
            <consortium name="RefSeq"/>
        </authorList>
    </citation>
    <scope>IDENTIFICATION</scope>
    <source>
        <tissue evidence="21">Gonads</tissue>
    </source>
</reference>
<dbReference type="InterPro" id="IPR026000">
    <property type="entry name" value="Apc5_dom"/>
</dbReference>
<comment type="subcellular location">
    <subcellularLocation>
        <location evidence="2">Cytoplasm</location>
        <location evidence="2">Cytoskeleton</location>
        <location evidence="2">Spindle</location>
    </subcellularLocation>
    <subcellularLocation>
        <location evidence="1">Nucleus</location>
    </subcellularLocation>
</comment>
<dbReference type="GO" id="GO:0005819">
    <property type="term" value="C:spindle"/>
    <property type="evidence" value="ECO:0007669"/>
    <property type="project" value="UniProtKB-SubCell"/>
</dbReference>
<evidence type="ECO:0000256" key="15">
    <source>
        <dbReference type="ARBA" id="ARBA00023306"/>
    </source>
</evidence>
<evidence type="ECO:0000256" key="7">
    <source>
        <dbReference type="ARBA" id="ARBA00022553"/>
    </source>
</evidence>
<keyword evidence="7" id="KW-0597">Phosphoprotein</keyword>
<dbReference type="InterPro" id="IPR011990">
    <property type="entry name" value="TPR-like_helical_dom_sf"/>
</dbReference>
<dbReference type="InParanoid" id="A0A6J2YNM4"/>
<keyword evidence="11" id="KW-0833">Ubl conjugation pathway</keyword>
<gene>
    <name evidence="21" type="primary">LOC115889689</name>
</gene>
<evidence type="ECO:0000256" key="5">
    <source>
        <dbReference type="ARBA" id="ARBA00016066"/>
    </source>
</evidence>
<evidence type="ECO:0000256" key="16">
    <source>
        <dbReference type="ARBA" id="ARBA00031069"/>
    </source>
</evidence>
<dbReference type="Pfam" id="PF12862">
    <property type="entry name" value="ANAPC5"/>
    <property type="match status" value="1"/>
</dbReference>
<evidence type="ECO:0000259" key="18">
    <source>
        <dbReference type="Pfam" id="PF12862"/>
    </source>
</evidence>
<keyword evidence="6" id="KW-0963">Cytoplasm</keyword>
<dbReference type="InterPro" id="IPR048968">
    <property type="entry name" value="Apc5_N"/>
</dbReference>
<evidence type="ECO:0000256" key="1">
    <source>
        <dbReference type="ARBA" id="ARBA00004123"/>
    </source>
</evidence>
<evidence type="ECO:0000259" key="19">
    <source>
        <dbReference type="Pfam" id="PF21371"/>
    </source>
</evidence>
<organism evidence="20 21">
    <name type="scientific">Sitophilus oryzae</name>
    <name type="common">Rice weevil</name>
    <name type="synonym">Curculio oryzae</name>
    <dbReference type="NCBI Taxonomy" id="7048"/>
    <lineage>
        <taxon>Eukaryota</taxon>
        <taxon>Metazoa</taxon>
        <taxon>Ecdysozoa</taxon>
        <taxon>Arthropoda</taxon>
        <taxon>Hexapoda</taxon>
        <taxon>Insecta</taxon>
        <taxon>Pterygota</taxon>
        <taxon>Neoptera</taxon>
        <taxon>Endopterygota</taxon>
        <taxon>Coleoptera</taxon>
        <taxon>Polyphaga</taxon>
        <taxon>Cucujiformia</taxon>
        <taxon>Curculionidae</taxon>
        <taxon>Dryophthorinae</taxon>
        <taxon>Sitophilus</taxon>
    </lineage>
</organism>
<evidence type="ECO:0000256" key="17">
    <source>
        <dbReference type="ARBA" id="ARBA00045696"/>
    </source>
</evidence>
<dbReference type="SUPFAM" id="SSF48452">
    <property type="entry name" value="TPR-like"/>
    <property type="match status" value="1"/>
</dbReference>
<dbReference type="GO" id="GO:0031145">
    <property type="term" value="P:anaphase-promoting complex-dependent catabolic process"/>
    <property type="evidence" value="ECO:0007669"/>
    <property type="project" value="TreeGrafter"/>
</dbReference>
<sequence>MSSTTITIKESYGSSKKIHQELVTPYKLTIVILIKSYCQFKDSGELDNLSITEKVKFRKSFCILSLKILQGPDLKLNELKSLLTPLEVLLPVFEKFDKHLEEIYSNSIGYLLDIVDEVKQIMNADLNVSEKSVLFSNIIWKNSVIGFFLRRFIVYFEKLNFSEVLSLYQAFLRYYKDWKNGISSTVISTTKIDEWYIDEKQWSRRQAELFLATQAALLQHDECKALEPQDLQSKISSILNSNPDLAEAHFLSFLNYLRVEEFCGAMQSLFHCFDRRANTDVKYFSDEKSREHRYAALNLAILHYHFGHMKEALASLKESIKIAHEANDSLCLQHALSWLYRLSNVNKDNLIVQCIIKTLELNISYTTSLALQNFAHYGSAKTSVKPRVIFETFTKSDMLNCQHNYKDLMFNINTMKAALWRLYGKTEMNSLWCQTLLYLNLDTNEAPTTTHYGEGYLQALCNIALNLLLQGEYNLVNALLLYAKRRYPNEPLSKIWMLVENWVVYTKALYNEDWLGAESAAQKIVVLDKWEGYLKLAELYLYQQEYEEADKCINTIFQDYNYNEHLSDGKFCKLRAHILMSEIQFASGYPNVSKAVLTLNSCLVEAEKSDLAYYVALIYLHIAHILLHLGLTSQSLKVLSSPKCMIEILANGGLYDKSRANLLYAKCLIADSAKLDGAARSNVIIKAAQSLETVKSGFQRIEAFSRAKDVLFLQAHLYNSVSMNNERNQCSLDYRLINEEHPTKNIQTLIKYL</sequence>